<dbReference type="AlphaFoldDB" id="A0A344UKD4"/>
<dbReference type="PANTHER" id="PTHR30336:SF4">
    <property type="entry name" value="ENVELOPE BIOGENESIS FACTOR ELYC"/>
    <property type="match status" value="1"/>
</dbReference>
<dbReference type="InterPro" id="IPR003848">
    <property type="entry name" value="DUF218"/>
</dbReference>
<dbReference type="Gene3D" id="3.40.50.620">
    <property type="entry name" value="HUPs"/>
    <property type="match status" value="1"/>
</dbReference>
<gene>
    <name evidence="2" type="ORF">DK843_16305</name>
</gene>
<dbReference type="GO" id="GO:0043164">
    <property type="term" value="P:Gram-negative-bacterium-type cell wall biogenesis"/>
    <property type="evidence" value="ECO:0007669"/>
    <property type="project" value="TreeGrafter"/>
</dbReference>
<dbReference type="KEGG" id="chrb:DK843_16305"/>
<dbReference type="Proteomes" id="UP000252038">
    <property type="component" value="Chromosome"/>
</dbReference>
<dbReference type="RefSeq" id="WP_114073790.1">
    <property type="nucleotide sequence ID" value="NZ_CP029554.1"/>
</dbReference>
<evidence type="ECO:0000313" key="2">
    <source>
        <dbReference type="EMBL" id="AXE35732.1"/>
    </source>
</evidence>
<proteinExistence type="predicted"/>
<dbReference type="PANTHER" id="PTHR30336">
    <property type="entry name" value="INNER MEMBRANE PROTEIN, PROBABLE PERMEASE"/>
    <property type="match status" value="1"/>
</dbReference>
<evidence type="ECO:0000313" key="3">
    <source>
        <dbReference type="Proteomes" id="UP000252038"/>
    </source>
</evidence>
<sequence>MKRFPRPGAWLAAFGLLTLLAALAAVPLIRYSKNWLVAEAPQPRADWIVVLGGESGQRVIGAAELYHQGRAPFVFVSGEGDCELIVRRLVMAGVPRGKIGYECLSRNTQQNAEFTRRALAVYEPRHVTLVTSWFHSRRALETFRRAWPQVDWGMHVVYPGNDLYHSLALYDAGAVLTEYLKILVYSVRYWTFR</sequence>
<dbReference type="GO" id="GO:0005886">
    <property type="term" value="C:plasma membrane"/>
    <property type="evidence" value="ECO:0007669"/>
    <property type="project" value="TreeGrafter"/>
</dbReference>
<dbReference type="Pfam" id="PF02698">
    <property type="entry name" value="DUF218"/>
    <property type="match status" value="1"/>
</dbReference>
<dbReference type="CDD" id="cd06259">
    <property type="entry name" value="YdcF-like"/>
    <property type="match status" value="1"/>
</dbReference>
<name>A0A344UKD4_9NEIS</name>
<feature type="domain" description="DUF218" evidence="1">
    <location>
        <begin position="46"/>
        <end position="180"/>
    </location>
</feature>
<dbReference type="EMBL" id="CP029554">
    <property type="protein sequence ID" value="AXE35732.1"/>
    <property type="molecule type" value="Genomic_DNA"/>
</dbReference>
<dbReference type="InterPro" id="IPR051599">
    <property type="entry name" value="Cell_Envelope_Assoc"/>
</dbReference>
<evidence type="ECO:0000259" key="1">
    <source>
        <dbReference type="Pfam" id="PF02698"/>
    </source>
</evidence>
<protein>
    <recommendedName>
        <fullName evidence="1">DUF218 domain-containing protein</fullName>
    </recommendedName>
</protein>
<reference evidence="2 3" key="1">
    <citation type="submission" date="2018-05" db="EMBL/GenBank/DDBJ databases">
        <title>Genome sequencing, assembly and analysis of the novel insecticidal bacterium, Chromobacterium phragmitis.</title>
        <authorList>
            <person name="Sparks M.E."/>
            <person name="Blackburn M.B."/>
            <person name="Gundersen-Rindal D.E."/>
        </authorList>
    </citation>
    <scope>NUCLEOTIDE SEQUENCE [LARGE SCALE GENOMIC DNA]</scope>
    <source>
        <strain evidence="2">IIBBL 274-1</strain>
    </source>
</reference>
<dbReference type="GO" id="GO:0000270">
    <property type="term" value="P:peptidoglycan metabolic process"/>
    <property type="evidence" value="ECO:0007669"/>
    <property type="project" value="TreeGrafter"/>
</dbReference>
<dbReference type="InterPro" id="IPR014729">
    <property type="entry name" value="Rossmann-like_a/b/a_fold"/>
</dbReference>
<organism evidence="2 3">
    <name type="scientific">Chromobacterium phragmitis</name>
    <dbReference type="NCBI Taxonomy" id="2202141"/>
    <lineage>
        <taxon>Bacteria</taxon>
        <taxon>Pseudomonadati</taxon>
        <taxon>Pseudomonadota</taxon>
        <taxon>Betaproteobacteria</taxon>
        <taxon>Neisseriales</taxon>
        <taxon>Chromobacteriaceae</taxon>
        <taxon>Chromobacterium</taxon>
    </lineage>
</organism>
<accession>A0A344UKD4</accession>